<protein>
    <submittedName>
        <fullName evidence="1">Uncharacterized protein</fullName>
    </submittedName>
</protein>
<gene>
    <name evidence="1" type="ORF">KEC54_20795</name>
</gene>
<accession>A0AAX3WFQ2</accession>
<evidence type="ECO:0000313" key="2">
    <source>
        <dbReference type="Proteomes" id="UP001223720"/>
    </source>
</evidence>
<evidence type="ECO:0000313" key="1">
    <source>
        <dbReference type="EMBL" id="WHQ68774.1"/>
    </source>
</evidence>
<dbReference type="Proteomes" id="UP001223720">
    <property type="component" value="Chromosome"/>
</dbReference>
<dbReference type="EMBL" id="CP073633">
    <property type="protein sequence ID" value="WHQ68774.1"/>
    <property type="molecule type" value="Genomic_DNA"/>
</dbReference>
<reference evidence="1" key="1">
    <citation type="journal article" date="2022" name="Biotechnol. Bioprocess Eng.">
        <title>Pan-genome Analysis Reveals Comparative Genomic Features of Central Metabolic Pathways in Methylorubrum extorquens.</title>
        <authorList>
            <person name="Lee G.M."/>
            <person name="Scott-Nevros Z.K."/>
            <person name="Lee S.-M."/>
            <person name="Kim D."/>
        </authorList>
    </citation>
    <scope>NUCLEOTIDE SEQUENCE</scope>
    <source>
        <strain evidence="1">ATCC 55366</strain>
    </source>
</reference>
<sequence>MLTADTMLHHLTGIVAQGAAEIPSMNVLIRSLSRIASAALRYVSLTPKIVAFGVAAVVSLSAEQAPGVSLDENGDEARRSILYRHYI</sequence>
<name>A0AAX3WFQ2_METEX</name>
<proteinExistence type="predicted"/>
<dbReference type="RefSeq" id="WP_283535291.1">
    <property type="nucleotide sequence ID" value="NZ_CP073633.1"/>
</dbReference>
<dbReference type="AlphaFoldDB" id="A0AAX3WFQ2"/>
<organism evidence="1 2">
    <name type="scientific">Methylorubrum extorquens</name>
    <name type="common">Methylobacterium dichloromethanicum</name>
    <name type="synonym">Methylobacterium extorquens</name>
    <dbReference type="NCBI Taxonomy" id="408"/>
    <lineage>
        <taxon>Bacteria</taxon>
        <taxon>Pseudomonadati</taxon>
        <taxon>Pseudomonadota</taxon>
        <taxon>Alphaproteobacteria</taxon>
        <taxon>Hyphomicrobiales</taxon>
        <taxon>Methylobacteriaceae</taxon>
        <taxon>Methylorubrum</taxon>
    </lineage>
</organism>